<accession>A0A1S1NS94</accession>
<evidence type="ECO:0000313" key="1">
    <source>
        <dbReference type="EMBL" id="QEL11328.1"/>
    </source>
</evidence>
<dbReference type="EMBL" id="CP043420">
    <property type="protein sequence ID" value="QEL11328.1"/>
    <property type="molecule type" value="Genomic_DNA"/>
</dbReference>
<dbReference type="STRING" id="657387.BH688_05635"/>
<sequence>MPRITPSEAGSYNLCAMIDAIAVSEGTASIGSDDGYNVLVGGETFSGYSEHPDRVIDLPSLGIHSSAAGRYQFLADTWDWAEKSISLDDFRPINQDRAALFLIDYRGATEAVKRGDIRKAIEQCRKEWASLPGAGYGQHENSAEHVIQAYMDAGGELKHEEKDWFDRVVKDDAG</sequence>
<dbReference type="OrthoDB" id="8660079at2"/>
<evidence type="ECO:0000313" key="2">
    <source>
        <dbReference type="Proteomes" id="UP000322553"/>
    </source>
</evidence>
<organism evidence="1 2">
    <name type="scientific">Kushneria phosphatilytica</name>
    <dbReference type="NCBI Taxonomy" id="657387"/>
    <lineage>
        <taxon>Bacteria</taxon>
        <taxon>Pseudomonadati</taxon>
        <taxon>Pseudomonadota</taxon>
        <taxon>Gammaproteobacteria</taxon>
        <taxon>Oceanospirillales</taxon>
        <taxon>Halomonadaceae</taxon>
        <taxon>Kushneria</taxon>
    </lineage>
</organism>
<dbReference type="Gene3D" id="1.10.530.10">
    <property type="match status" value="1"/>
</dbReference>
<dbReference type="AlphaFoldDB" id="A0A1S1NS94"/>
<dbReference type="RefSeq" id="WP_070977671.1">
    <property type="nucleotide sequence ID" value="NZ_CP043420.1"/>
</dbReference>
<dbReference type="CDD" id="cd00736">
    <property type="entry name" value="lambda_lys-like"/>
    <property type="match status" value="1"/>
</dbReference>
<dbReference type="InterPro" id="IPR023346">
    <property type="entry name" value="Lysozyme-like_dom_sf"/>
</dbReference>
<reference evidence="1 2" key="1">
    <citation type="submission" date="2019-08" db="EMBL/GenBank/DDBJ databases">
        <title>Complete genome sequence of Kushneria sp. YCWA18, a halophilic phosphate-solubilizing bacterium isolated from Daqiao saltern in China.</title>
        <authorList>
            <person name="Du G.-X."/>
            <person name="Qu L.-Y."/>
        </authorList>
    </citation>
    <scope>NUCLEOTIDE SEQUENCE [LARGE SCALE GENOMIC DNA]</scope>
    <source>
        <strain evidence="1 2">YCWA18</strain>
    </source>
</reference>
<dbReference type="KEGG" id="kuy:FY550_09380"/>
<keyword evidence="1" id="KW-0378">Hydrolase</keyword>
<protein>
    <submittedName>
        <fullName evidence="1">Glycoside hydrolase family 104 protein</fullName>
    </submittedName>
</protein>
<name>A0A1S1NS94_9GAMM</name>
<gene>
    <name evidence="1" type="ORF">FY550_09380</name>
</gene>
<dbReference type="SUPFAM" id="SSF53955">
    <property type="entry name" value="Lysozyme-like"/>
    <property type="match status" value="1"/>
</dbReference>
<dbReference type="GO" id="GO:0016787">
    <property type="term" value="F:hydrolase activity"/>
    <property type="evidence" value="ECO:0007669"/>
    <property type="project" value="UniProtKB-KW"/>
</dbReference>
<keyword evidence="2" id="KW-1185">Reference proteome</keyword>
<proteinExistence type="predicted"/>
<dbReference type="Proteomes" id="UP000322553">
    <property type="component" value="Chromosome"/>
</dbReference>